<evidence type="ECO:0000256" key="4">
    <source>
        <dbReference type="ARBA" id="ARBA00022525"/>
    </source>
</evidence>
<comment type="similarity">
    <text evidence="2">Belongs to the glycosyl hydrolase 17 family.</text>
</comment>
<dbReference type="EMBL" id="JAAVMX010000001">
    <property type="protein sequence ID" value="KAF4513358.1"/>
    <property type="molecule type" value="Genomic_DNA"/>
</dbReference>
<evidence type="ECO:0000313" key="8">
    <source>
        <dbReference type="EMBL" id="KAF4513358.1"/>
    </source>
</evidence>
<dbReference type="PANTHER" id="PTHR16631">
    <property type="entry name" value="GLUCAN 1,3-BETA-GLUCOSIDASE"/>
    <property type="match status" value="1"/>
</dbReference>
<dbReference type="AlphaFoldDB" id="A0A8H4PZY4"/>
<dbReference type="GO" id="GO:0009277">
    <property type="term" value="C:fungal-type cell wall"/>
    <property type="evidence" value="ECO:0007669"/>
    <property type="project" value="TreeGrafter"/>
</dbReference>
<dbReference type="InterPro" id="IPR017853">
    <property type="entry name" value="GH"/>
</dbReference>
<dbReference type="PANTHER" id="PTHR16631:SF16">
    <property type="entry name" value="GPI-ANCHORED CELL WALL BETA-1,3-ENDOGLUCANASE EGLC"/>
    <property type="match status" value="1"/>
</dbReference>
<keyword evidence="3" id="KW-0134">Cell wall</keyword>
<evidence type="ECO:0000256" key="2">
    <source>
        <dbReference type="ARBA" id="ARBA00008773"/>
    </source>
</evidence>
<sequence length="367" mass="39702">MRINSALVAGSLLGGAVAQAAQNFLGFNSGATLDDSRPKQESDFLAEFQAAKKLPGTQGKFTAVRLFTTREPKTKDKPIAAFSAAVKTNTSILLGVWASGTQSIADEISAMNKAIEQHGKELTDLIVGCSIGSEDVYRSSELGKKNKAGVGATPDAIVGFIKEWRDAFNESAIRNVPVGHVDTWDVWPTPEMKPLIDAVDWIGLDAYSYYTSDQDNDITNIVALFDESYSSTQRVSGGKPIWLTEIGWPSSGDKWNNGIPSIKNAKYFWDTIGCGKLFNKMPTFWYILRDSNPENKMKFAISDKSNLEKPLFDLSCPAQSGSGFDSNTTVATSSRPNIDSVRGAAVQQRASIVVFAGVVLASAFSVL</sequence>
<dbReference type="GO" id="GO:0005975">
    <property type="term" value="P:carbohydrate metabolic process"/>
    <property type="evidence" value="ECO:0007669"/>
    <property type="project" value="InterPro"/>
</dbReference>
<evidence type="ECO:0000256" key="5">
    <source>
        <dbReference type="ARBA" id="ARBA00022729"/>
    </source>
</evidence>
<comment type="subcellular location">
    <subcellularLocation>
        <location evidence="1">Secreted</location>
        <location evidence="1">Cell wall</location>
    </subcellularLocation>
</comment>
<reference evidence="8 9" key="1">
    <citation type="journal article" date="2020" name="Genome Biol. Evol.">
        <title>A new high-quality draft genome assembly of the Chinese cordyceps Ophiocordyceps sinensis.</title>
        <authorList>
            <person name="Shu R."/>
            <person name="Zhang J."/>
            <person name="Meng Q."/>
            <person name="Zhang H."/>
            <person name="Zhou G."/>
            <person name="Li M."/>
            <person name="Wu P."/>
            <person name="Zhao Y."/>
            <person name="Chen C."/>
            <person name="Qin Q."/>
        </authorList>
    </citation>
    <scope>NUCLEOTIDE SEQUENCE [LARGE SCALE GENOMIC DNA]</scope>
    <source>
        <strain evidence="8 9">IOZ07</strain>
    </source>
</reference>
<proteinExistence type="inferred from homology"/>
<dbReference type="Proteomes" id="UP000557566">
    <property type="component" value="Unassembled WGS sequence"/>
</dbReference>
<evidence type="ECO:0000256" key="6">
    <source>
        <dbReference type="ARBA" id="ARBA00022801"/>
    </source>
</evidence>
<keyword evidence="9" id="KW-1185">Reference proteome</keyword>
<keyword evidence="5 7" id="KW-0732">Signal</keyword>
<accession>A0A8H4PZY4</accession>
<gene>
    <name evidence="8" type="ORF">G6O67_000636</name>
</gene>
<dbReference type="GO" id="GO:0042973">
    <property type="term" value="F:glucan endo-1,3-beta-D-glucosidase activity"/>
    <property type="evidence" value="ECO:0007669"/>
    <property type="project" value="TreeGrafter"/>
</dbReference>
<evidence type="ECO:0000256" key="7">
    <source>
        <dbReference type="SAM" id="SignalP"/>
    </source>
</evidence>
<dbReference type="Gene3D" id="3.20.20.80">
    <property type="entry name" value="Glycosidases"/>
    <property type="match status" value="1"/>
</dbReference>
<keyword evidence="4" id="KW-0964">Secreted</keyword>
<dbReference type="SUPFAM" id="SSF51445">
    <property type="entry name" value="(Trans)glycosidases"/>
    <property type="match status" value="1"/>
</dbReference>
<dbReference type="InterPro" id="IPR050732">
    <property type="entry name" value="Beta-glucan_modifiers"/>
</dbReference>
<dbReference type="GO" id="GO:0071555">
    <property type="term" value="P:cell wall organization"/>
    <property type="evidence" value="ECO:0007669"/>
    <property type="project" value="TreeGrafter"/>
</dbReference>
<dbReference type="PROSITE" id="PS00587">
    <property type="entry name" value="GLYCOSYL_HYDROL_F17"/>
    <property type="match status" value="1"/>
</dbReference>
<organism evidence="8 9">
    <name type="scientific">Ophiocordyceps sinensis</name>
    <dbReference type="NCBI Taxonomy" id="72228"/>
    <lineage>
        <taxon>Eukaryota</taxon>
        <taxon>Fungi</taxon>
        <taxon>Dikarya</taxon>
        <taxon>Ascomycota</taxon>
        <taxon>Pezizomycotina</taxon>
        <taxon>Sordariomycetes</taxon>
        <taxon>Hypocreomycetidae</taxon>
        <taxon>Hypocreales</taxon>
        <taxon>Ophiocordycipitaceae</taxon>
        <taxon>Ophiocordyceps</taxon>
    </lineage>
</organism>
<comment type="caution">
    <text evidence="8">The sequence shown here is derived from an EMBL/GenBank/DDBJ whole genome shotgun (WGS) entry which is preliminary data.</text>
</comment>
<feature type="signal peptide" evidence="7">
    <location>
        <begin position="1"/>
        <end position="18"/>
    </location>
</feature>
<dbReference type="InterPro" id="IPR000490">
    <property type="entry name" value="Glyco_hydro_17"/>
</dbReference>
<dbReference type="GO" id="GO:0005576">
    <property type="term" value="C:extracellular region"/>
    <property type="evidence" value="ECO:0007669"/>
    <property type="project" value="TreeGrafter"/>
</dbReference>
<evidence type="ECO:0008006" key="10">
    <source>
        <dbReference type="Google" id="ProtNLM"/>
    </source>
</evidence>
<keyword evidence="6" id="KW-0378">Hydrolase</keyword>
<feature type="chain" id="PRO_5034626156" description="Glycoside hydrolase family 17 protein" evidence="7">
    <location>
        <begin position="19"/>
        <end position="367"/>
    </location>
</feature>
<dbReference type="OrthoDB" id="4910908at2759"/>
<name>A0A8H4PZY4_9HYPO</name>
<protein>
    <recommendedName>
        <fullName evidence="10">Glycoside hydrolase family 17 protein</fullName>
    </recommendedName>
</protein>
<evidence type="ECO:0000256" key="3">
    <source>
        <dbReference type="ARBA" id="ARBA00022512"/>
    </source>
</evidence>
<evidence type="ECO:0000313" key="9">
    <source>
        <dbReference type="Proteomes" id="UP000557566"/>
    </source>
</evidence>
<evidence type="ECO:0000256" key="1">
    <source>
        <dbReference type="ARBA" id="ARBA00004191"/>
    </source>
</evidence>
<dbReference type="GO" id="GO:0009986">
    <property type="term" value="C:cell surface"/>
    <property type="evidence" value="ECO:0007669"/>
    <property type="project" value="TreeGrafter"/>
</dbReference>